<dbReference type="SUPFAM" id="SSF48452">
    <property type="entry name" value="TPR-like"/>
    <property type="match status" value="1"/>
</dbReference>
<gene>
    <name evidence="9" type="ORF">U0035_20480</name>
</gene>
<evidence type="ECO:0000313" key="9">
    <source>
        <dbReference type="EMBL" id="WQD38047.1"/>
    </source>
</evidence>
<evidence type="ECO:0000256" key="2">
    <source>
        <dbReference type="ARBA" id="ARBA00006275"/>
    </source>
</evidence>
<dbReference type="Pfam" id="PF07980">
    <property type="entry name" value="SusD_RagB"/>
    <property type="match status" value="1"/>
</dbReference>
<keyword evidence="4" id="KW-0472">Membrane</keyword>
<proteinExistence type="inferred from homology"/>
<dbReference type="Proteomes" id="UP001325680">
    <property type="component" value="Chromosome"/>
</dbReference>
<evidence type="ECO:0000313" key="10">
    <source>
        <dbReference type="Proteomes" id="UP001325680"/>
    </source>
</evidence>
<feature type="domain" description="SusD-like N-terminal" evidence="8">
    <location>
        <begin position="26"/>
        <end position="226"/>
    </location>
</feature>
<dbReference type="PROSITE" id="PS51257">
    <property type="entry name" value="PROKAR_LIPOPROTEIN"/>
    <property type="match status" value="1"/>
</dbReference>
<evidence type="ECO:0000256" key="3">
    <source>
        <dbReference type="ARBA" id="ARBA00022729"/>
    </source>
</evidence>
<feature type="signal peptide" evidence="6">
    <location>
        <begin position="1"/>
        <end position="22"/>
    </location>
</feature>
<name>A0ABZ0W481_9BACT</name>
<keyword evidence="3 6" id="KW-0732">Signal</keyword>
<accession>A0ABZ0W481</accession>
<dbReference type="InterPro" id="IPR033985">
    <property type="entry name" value="SusD-like_N"/>
</dbReference>
<dbReference type="Gene3D" id="1.25.40.390">
    <property type="match status" value="1"/>
</dbReference>
<dbReference type="InterPro" id="IPR011990">
    <property type="entry name" value="TPR-like_helical_dom_sf"/>
</dbReference>
<dbReference type="EMBL" id="CP139960">
    <property type="protein sequence ID" value="WQD38047.1"/>
    <property type="molecule type" value="Genomic_DNA"/>
</dbReference>
<dbReference type="CDD" id="cd08977">
    <property type="entry name" value="SusD"/>
    <property type="match status" value="1"/>
</dbReference>
<feature type="chain" id="PRO_5045859827" evidence="6">
    <location>
        <begin position="23"/>
        <end position="459"/>
    </location>
</feature>
<feature type="domain" description="RagB/SusD" evidence="7">
    <location>
        <begin position="339"/>
        <end position="427"/>
    </location>
</feature>
<evidence type="ECO:0000256" key="6">
    <source>
        <dbReference type="SAM" id="SignalP"/>
    </source>
</evidence>
<dbReference type="RefSeq" id="WP_114790799.1">
    <property type="nucleotide sequence ID" value="NZ_CP139960.1"/>
</dbReference>
<comment type="subcellular location">
    <subcellularLocation>
        <location evidence="1">Cell outer membrane</location>
    </subcellularLocation>
</comment>
<protein>
    <submittedName>
        <fullName evidence="9">RagB/SusD family nutrient uptake outer membrane protein</fullName>
    </submittedName>
</protein>
<organism evidence="9 10">
    <name type="scientific">Niabella yanshanensis</name>
    <dbReference type="NCBI Taxonomy" id="577386"/>
    <lineage>
        <taxon>Bacteria</taxon>
        <taxon>Pseudomonadati</taxon>
        <taxon>Bacteroidota</taxon>
        <taxon>Chitinophagia</taxon>
        <taxon>Chitinophagales</taxon>
        <taxon>Chitinophagaceae</taxon>
        <taxon>Niabella</taxon>
    </lineage>
</organism>
<evidence type="ECO:0000256" key="4">
    <source>
        <dbReference type="ARBA" id="ARBA00023136"/>
    </source>
</evidence>
<evidence type="ECO:0000256" key="5">
    <source>
        <dbReference type="ARBA" id="ARBA00023237"/>
    </source>
</evidence>
<evidence type="ECO:0000259" key="8">
    <source>
        <dbReference type="Pfam" id="PF14322"/>
    </source>
</evidence>
<keyword evidence="10" id="KW-1185">Reference proteome</keyword>
<reference evidence="9 10" key="1">
    <citation type="submission" date="2023-12" db="EMBL/GenBank/DDBJ databases">
        <title>Genome sequencing and assembly of bacterial species from a model synthetic community.</title>
        <authorList>
            <person name="Hogle S.L."/>
        </authorList>
    </citation>
    <scope>NUCLEOTIDE SEQUENCE [LARGE SCALE GENOMIC DNA]</scope>
    <source>
        <strain evidence="9 10">HAMBI_3031</strain>
    </source>
</reference>
<comment type="similarity">
    <text evidence="2">Belongs to the SusD family.</text>
</comment>
<evidence type="ECO:0000256" key="1">
    <source>
        <dbReference type="ARBA" id="ARBA00004442"/>
    </source>
</evidence>
<dbReference type="InterPro" id="IPR012944">
    <property type="entry name" value="SusD_RagB_dom"/>
</dbReference>
<evidence type="ECO:0000259" key="7">
    <source>
        <dbReference type="Pfam" id="PF07980"/>
    </source>
</evidence>
<dbReference type="Pfam" id="PF14322">
    <property type="entry name" value="SusD-like_3"/>
    <property type="match status" value="1"/>
</dbReference>
<keyword evidence="5" id="KW-0998">Cell outer membrane</keyword>
<sequence>MQHKKYTIYTFLLSGLFSVSLASCKKFLDVEPKTATSDLVTIVDEASARTAVRGIYNQLESNDYYGFNFPLLGNLSGDNVQYTGSQAVNRTLTTHTVRADLGPLAVVWTSIYNTINRANNVIEKVPALSTTTTFTETVRNQLTGEAHFLRALAYFDLVRTWGGVQLILTPTQSAGTIGNVVRSSTQETYARILKDLEAAENLLPGTTNRIRATKKTVWALRARYHLYVKEWAAAIDYAGRLINDTENYSLPTPYNSFFANNASNTRESIFELYYNTTVTNTQAYNWQPSARGGIGWVRPADEFATLLSNAAIAGDRTQLLINVPANGIATWYGNLYYRTNGTDPAYIIRLAELYLIRAEARASLPTPDITGAREDLNKIRNRASLASLSLNTAAELLMAIENENRYEFAFENHRWYDLVRTGRAQAVLGITDATKLLLPIPYSQILVDGSLTQNPGYGN</sequence>